<dbReference type="OrthoDB" id="2382349at2"/>
<evidence type="ECO:0000313" key="2">
    <source>
        <dbReference type="EMBL" id="RIE04091.1"/>
    </source>
</evidence>
<gene>
    <name evidence="2" type="ORF">D3H35_09105</name>
    <name evidence="1" type="ORF">D3H35_25285</name>
</gene>
<proteinExistence type="predicted"/>
<comment type="caution">
    <text evidence="2">The sequence shown here is derived from an EMBL/GenBank/DDBJ whole genome shotgun (WGS) entry which is preliminary data.</text>
</comment>
<protein>
    <recommendedName>
        <fullName evidence="4">Spore coat protein</fullName>
    </recommendedName>
</protein>
<dbReference type="EMBL" id="QXJM01000029">
    <property type="protein sequence ID" value="RIE04091.1"/>
    <property type="molecule type" value="Genomic_DNA"/>
</dbReference>
<evidence type="ECO:0000313" key="1">
    <source>
        <dbReference type="EMBL" id="RIE00995.1"/>
    </source>
</evidence>
<sequence>MPNQAMQGASPMTAKELEYAADSMSNEDLLIKQCAVAAATIQNQQLQQMCAHMVDVHSQHYQTLIGMVQQHQPLAPTQPQS</sequence>
<name>A0A398CXZ1_9BACL</name>
<dbReference type="AlphaFoldDB" id="A0A398CXZ1"/>
<accession>A0A398CXZ1</accession>
<keyword evidence="3" id="KW-1185">Reference proteome</keyword>
<reference evidence="2 3" key="1">
    <citation type="submission" date="2018-09" db="EMBL/GenBank/DDBJ databases">
        <title>Cohnella cavernae sp. nov., isolated from a karst cave.</title>
        <authorList>
            <person name="Zhu H."/>
        </authorList>
    </citation>
    <scope>NUCLEOTIDE SEQUENCE [LARGE SCALE GENOMIC DNA]</scope>
    <source>
        <strain evidence="2 3">K2E09-144</strain>
    </source>
</reference>
<evidence type="ECO:0000313" key="3">
    <source>
        <dbReference type="Proteomes" id="UP000266340"/>
    </source>
</evidence>
<dbReference type="Proteomes" id="UP000266340">
    <property type="component" value="Unassembled WGS sequence"/>
</dbReference>
<dbReference type="EMBL" id="QXJM01000041">
    <property type="protein sequence ID" value="RIE00995.1"/>
    <property type="molecule type" value="Genomic_DNA"/>
</dbReference>
<organism evidence="2 3">
    <name type="scientific">Cohnella faecalis</name>
    <dbReference type="NCBI Taxonomy" id="2315694"/>
    <lineage>
        <taxon>Bacteria</taxon>
        <taxon>Bacillati</taxon>
        <taxon>Bacillota</taxon>
        <taxon>Bacilli</taxon>
        <taxon>Bacillales</taxon>
        <taxon>Paenibacillaceae</taxon>
        <taxon>Cohnella</taxon>
    </lineage>
</organism>
<dbReference type="RefSeq" id="WP_119148762.1">
    <property type="nucleotide sequence ID" value="NZ_JBHSOV010000013.1"/>
</dbReference>
<evidence type="ECO:0008006" key="4">
    <source>
        <dbReference type="Google" id="ProtNLM"/>
    </source>
</evidence>